<keyword evidence="2" id="KW-1185">Reference proteome</keyword>
<dbReference type="Proteomes" id="UP000028680">
    <property type="component" value="Chromosome"/>
</dbReference>
<dbReference type="AlphaFoldDB" id="A0AAN0VI71"/>
<accession>A0AAN0VI71</accession>
<reference evidence="1 2" key="1">
    <citation type="journal article" date="2014" name="ISME J.">
        <title>Adaptation of an abundant Roseobacter RCA organism to pelagic systems revealed by genomic and transcriptomic analyses.</title>
        <authorList>
            <person name="Voget S."/>
            <person name="Wemheuer B."/>
            <person name="Brinkhoff T."/>
            <person name="Vollmers J."/>
            <person name="Dietrich S."/>
            <person name="Giebel H.A."/>
            <person name="Beardsley C."/>
            <person name="Sardemann C."/>
            <person name="Bakenhus I."/>
            <person name="Billerbeck S."/>
            <person name="Daniel R."/>
            <person name="Simon M."/>
        </authorList>
    </citation>
    <scope>NUCLEOTIDE SEQUENCE [LARGE SCALE GENOMIC DNA]</scope>
    <source>
        <strain evidence="1 2">RCA23</strain>
    </source>
</reference>
<name>A0AAN0VI71_9RHOB</name>
<evidence type="ECO:0000313" key="2">
    <source>
        <dbReference type="Proteomes" id="UP000028680"/>
    </source>
</evidence>
<protein>
    <submittedName>
        <fullName evidence="1">Uncharacterized protein</fullName>
    </submittedName>
</protein>
<proteinExistence type="predicted"/>
<sequence>MQLDLRTSGSPNFFMVDPDTISETDEPTGTTTLPEALAKAELLIDTGSSGFNEKTETILSILYATDTVPIRRSALHGDKHKIFAALIAYMETENLELEVDEYNTSELRTFGHSMSFMQFLAKAEARYVLNVVLRTQHKAIYWIGEGVVESLKNGDK</sequence>
<organism evidence="1 2">
    <name type="scientific">Planktomarina temperata RCA23</name>
    <dbReference type="NCBI Taxonomy" id="666509"/>
    <lineage>
        <taxon>Bacteria</taxon>
        <taxon>Pseudomonadati</taxon>
        <taxon>Pseudomonadota</taxon>
        <taxon>Alphaproteobacteria</taxon>
        <taxon>Rhodobacterales</taxon>
        <taxon>Paracoccaceae</taxon>
        <taxon>Planktomarina</taxon>
    </lineage>
</organism>
<dbReference type="KEGG" id="ptp:RCA23_c13150"/>
<gene>
    <name evidence="1" type="ORF">RCA23_c13150</name>
</gene>
<evidence type="ECO:0000313" key="1">
    <source>
        <dbReference type="EMBL" id="AII86860.1"/>
    </source>
</evidence>
<dbReference type="EMBL" id="CP003984">
    <property type="protein sequence ID" value="AII86860.1"/>
    <property type="molecule type" value="Genomic_DNA"/>
</dbReference>